<keyword evidence="3" id="KW-1185">Reference proteome</keyword>
<proteinExistence type="predicted"/>
<reference evidence="2 3" key="1">
    <citation type="submission" date="2016-07" db="EMBL/GenBank/DDBJ databases">
        <title>Pervasive Adenine N6-methylation of Active Genes in Fungi.</title>
        <authorList>
            <consortium name="DOE Joint Genome Institute"/>
            <person name="Mondo S.J."/>
            <person name="Dannebaum R.O."/>
            <person name="Kuo R.C."/>
            <person name="Labutti K."/>
            <person name="Haridas S."/>
            <person name="Kuo A."/>
            <person name="Salamov A."/>
            <person name="Ahrendt S.R."/>
            <person name="Lipzen A."/>
            <person name="Sullivan W."/>
            <person name="Andreopoulos W.B."/>
            <person name="Clum A."/>
            <person name="Lindquist E."/>
            <person name="Daum C."/>
            <person name="Ramamoorthy G.K."/>
            <person name="Gryganskyi A."/>
            <person name="Culley D."/>
            <person name="Magnuson J.K."/>
            <person name="James T.Y."/>
            <person name="O'Malley M.A."/>
            <person name="Stajich J.E."/>
            <person name="Spatafora J.W."/>
            <person name="Visel A."/>
            <person name="Grigoriev I.V."/>
        </authorList>
    </citation>
    <scope>NUCLEOTIDE SEQUENCE [LARGE SCALE GENOMIC DNA]</scope>
    <source>
        <strain evidence="2 3">CBS 115471</strain>
    </source>
</reference>
<feature type="non-terminal residue" evidence="2">
    <location>
        <position position="1"/>
    </location>
</feature>
<gene>
    <name evidence="2" type="ORF">BCR34DRAFT_482058</name>
</gene>
<dbReference type="EMBL" id="MCFA01000047">
    <property type="protein sequence ID" value="ORY12857.1"/>
    <property type="molecule type" value="Genomic_DNA"/>
</dbReference>
<dbReference type="OrthoDB" id="3868412at2759"/>
<name>A0A1Y1ZS63_9PLEO</name>
<evidence type="ECO:0000313" key="2">
    <source>
        <dbReference type="EMBL" id="ORY12857.1"/>
    </source>
</evidence>
<sequence length="94" mass="10699">TYDHRIKIIGLPVRSALHKLDTGGLVVAWVTSSESLLLYVFAVFLNVWVERVGRHWSSSNSILPYQVTDGTRIGHRGRDLKKRMIWSDDSGYLS</sequence>
<dbReference type="AlphaFoldDB" id="A0A1Y1ZS63"/>
<evidence type="ECO:0000256" key="1">
    <source>
        <dbReference type="SAM" id="Phobius"/>
    </source>
</evidence>
<evidence type="ECO:0000313" key="3">
    <source>
        <dbReference type="Proteomes" id="UP000193144"/>
    </source>
</evidence>
<organism evidence="2 3">
    <name type="scientific">Clohesyomyces aquaticus</name>
    <dbReference type="NCBI Taxonomy" id="1231657"/>
    <lineage>
        <taxon>Eukaryota</taxon>
        <taxon>Fungi</taxon>
        <taxon>Dikarya</taxon>
        <taxon>Ascomycota</taxon>
        <taxon>Pezizomycotina</taxon>
        <taxon>Dothideomycetes</taxon>
        <taxon>Pleosporomycetidae</taxon>
        <taxon>Pleosporales</taxon>
        <taxon>Lindgomycetaceae</taxon>
        <taxon>Clohesyomyces</taxon>
    </lineage>
</organism>
<keyword evidence="1" id="KW-1133">Transmembrane helix</keyword>
<keyword evidence="1" id="KW-0472">Membrane</keyword>
<dbReference type="Proteomes" id="UP000193144">
    <property type="component" value="Unassembled WGS sequence"/>
</dbReference>
<comment type="caution">
    <text evidence="2">The sequence shown here is derived from an EMBL/GenBank/DDBJ whole genome shotgun (WGS) entry which is preliminary data.</text>
</comment>
<feature type="transmembrane region" description="Helical" evidence="1">
    <location>
        <begin position="26"/>
        <end position="49"/>
    </location>
</feature>
<accession>A0A1Y1ZS63</accession>
<protein>
    <submittedName>
        <fullName evidence="2">Uncharacterized protein</fullName>
    </submittedName>
</protein>
<keyword evidence="1" id="KW-0812">Transmembrane</keyword>